<evidence type="ECO:0000313" key="2">
    <source>
        <dbReference type="Proteomes" id="UP000248329"/>
    </source>
</evidence>
<protein>
    <submittedName>
        <fullName evidence="1">Uncharacterized protein</fullName>
    </submittedName>
</protein>
<reference evidence="1" key="1">
    <citation type="submission" date="2018-01" db="EMBL/GenBank/DDBJ databases">
        <authorList>
            <person name="Krukenberg V."/>
        </authorList>
    </citation>
    <scope>NUCLEOTIDE SEQUENCE</scope>
    <source>
        <strain evidence="1">E20ANME2</strain>
    </source>
</reference>
<accession>A0AC61L4F6</accession>
<proteinExistence type="predicted"/>
<name>A0AC61L4F6_9EURY</name>
<dbReference type="Proteomes" id="UP000248329">
    <property type="component" value="Unassembled WGS sequence"/>
</dbReference>
<dbReference type="EMBL" id="PQXF01000006">
    <property type="protein sequence ID" value="PXF61332.1"/>
    <property type="molecule type" value="Genomic_DNA"/>
</dbReference>
<comment type="caution">
    <text evidence="1">The sequence shown here is derived from an EMBL/GenBank/DDBJ whole genome shotgun (WGS) entry which is preliminary data.</text>
</comment>
<evidence type="ECO:0000313" key="1">
    <source>
        <dbReference type="EMBL" id="PXF61332.1"/>
    </source>
</evidence>
<organism evidence="1 2">
    <name type="scientific">Candidatus Methanogaster sp</name>
    <dbReference type="NCBI Taxonomy" id="3386292"/>
    <lineage>
        <taxon>Archaea</taxon>
        <taxon>Methanobacteriati</taxon>
        <taxon>Methanobacteriota</taxon>
        <taxon>Stenosarchaea group</taxon>
        <taxon>Methanomicrobia</taxon>
        <taxon>Methanosarcinales</taxon>
        <taxon>ANME-2 cluster</taxon>
        <taxon>Candidatus Methanogasteraceae</taxon>
        <taxon>Candidatus Methanogaster</taxon>
    </lineage>
</organism>
<gene>
    <name evidence="1" type="ORF">C4B59_05110</name>
</gene>
<sequence length="260" mass="29937">MGQDVFDIGQDDETTETASDVTIPSENITIRDEMGLVNAVIAKHKQFLETYKSEFVDIDSHVSKLRESSSEEKRERDEINASVAELKEKRQLLYHQIKQSRIEMFDLININRDVRKNEQEMAQLQKEIEALDWRLQTTVMGIQKEREIVEKIKKLTAQIEEVDDVKLSDETGEQIKQLSARIKEMTEEADRCHNELVGIADKSQEHHGSFVEYAEQLKGTRGRYIWLQSRIKSHESAVGYWEGKQGEIQAEIAAGDGDND</sequence>